<gene>
    <name evidence="1" type="ORF">DW656_12160</name>
</gene>
<name>A0A414QML6_9FIRM</name>
<reference evidence="1 2" key="1">
    <citation type="submission" date="2018-08" db="EMBL/GenBank/DDBJ databases">
        <title>A genome reference for cultivated species of the human gut microbiota.</title>
        <authorList>
            <person name="Zou Y."/>
            <person name="Xue W."/>
            <person name="Luo G."/>
        </authorList>
    </citation>
    <scope>NUCLEOTIDE SEQUENCE [LARGE SCALE GENOMIC DNA]</scope>
    <source>
        <strain evidence="1 2">AM23-3</strain>
    </source>
</reference>
<dbReference type="Proteomes" id="UP000284579">
    <property type="component" value="Unassembled WGS sequence"/>
</dbReference>
<organism evidence="1 2">
    <name type="scientific">Coprococcus comes</name>
    <dbReference type="NCBI Taxonomy" id="410072"/>
    <lineage>
        <taxon>Bacteria</taxon>
        <taxon>Bacillati</taxon>
        <taxon>Bacillota</taxon>
        <taxon>Clostridia</taxon>
        <taxon>Lachnospirales</taxon>
        <taxon>Lachnospiraceae</taxon>
        <taxon>Coprococcus</taxon>
    </lineage>
</organism>
<proteinExistence type="predicted"/>
<evidence type="ECO:0000313" key="1">
    <source>
        <dbReference type="EMBL" id="RHF82033.1"/>
    </source>
</evidence>
<sequence length="68" mass="7792">MNDISLLDFLTVYGVALQIANFNSDLSQASNSDIEKHLHEQDSKYFLKIIENQNKIISMLEQSMSTKK</sequence>
<dbReference type="EMBL" id="QRHO01000018">
    <property type="protein sequence ID" value="RHF82033.1"/>
    <property type="molecule type" value="Genomic_DNA"/>
</dbReference>
<dbReference type="AlphaFoldDB" id="A0A414QML6"/>
<comment type="caution">
    <text evidence="1">The sequence shown here is derived from an EMBL/GenBank/DDBJ whole genome shotgun (WGS) entry which is preliminary data.</text>
</comment>
<accession>A0A414QML6</accession>
<protein>
    <submittedName>
        <fullName evidence="1">Uncharacterized protein</fullName>
    </submittedName>
</protein>
<evidence type="ECO:0000313" key="2">
    <source>
        <dbReference type="Proteomes" id="UP000284579"/>
    </source>
</evidence>